<dbReference type="GO" id="GO:0003677">
    <property type="term" value="F:DNA binding"/>
    <property type="evidence" value="ECO:0007669"/>
    <property type="project" value="UniProtKB-UniRule"/>
</dbReference>
<keyword evidence="8 10" id="KW-0239">DNA-directed DNA polymerase</keyword>
<reference evidence="14 15" key="1">
    <citation type="submission" date="2016-10" db="EMBL/GenBank/DDBJ databases">
        <authorList>
            <person name="de Groot N.N."/>
        </authorList>
    </citation>
    <scope>NUCLEOTIDE SEQUENCE [LARGE SCALE GENOMIC DNA]</scope>
    <source>
        <strain evidence="14 15">DSM 16981</strain>
    </source>
</reference>
<dbReference type="Pfam" id="PF02767">
    <property type="entry name" value="DNA_pol3_beta_2"/>
    <property type="match status" value="1"/>
</dbReference>
<dbReference type="EMBL" id="FNHQ01000025">
    <property type="protein sequence ID" value="SDN12363.1"/>
    <property type="molecule type" value="Genomic_DNA"/>
</dbReference>
<organism evidence="14 15">
    <name type="scientific">Megasphaera paucivorans</name>
    <dbReference type="NCBI Taxonomy" id="349095"/>
    <lineage>
        <taxon>Bacteria</taxon>
        <taxon>Bacillati</taxon>
        <taxon>Bacillota</taxon>
        <taxon>Negativicutes</taxon>
        <taxon>Veillonellales</taxon>
        <taxon>Veillonellaceae</taxon>
        <taxon>Megasphaera</taxon>
    </lineage>
</organism>
<keyword evidence="7 10" id="KW-0235">DNA replication</keyword>
<feature type="domain" description="DNA polymerase III beta sliding clamp central" evidence="12">
    <location>
        <begin position="136"/>
        <end position="247"/>
    </location>
</feature>
<dbReference type="Pfam" id="PF02768">
    <property type="entry name" value="DNA_pol3_beta_3"/>
    <property type="match status" value="1"/>
</dbReference>
<comment type="subcellular location">
    <subcellularLocation>
        <location evidence="1 10">Cytoplasm</location>
    </subcellularLocation>
</comment>
<evidence type="ECO:0000313" key="15">
    <source>
        <dbReference type="Proteomes" id="UP000199309"/>
    </source>
</evidence>
<comment type="function">
    <text evidence="10">Confers DNA tethering and processivity to DNA polymerases and other proteins. Acts as a clamp, forming a ring around DNA (a reaction catalyzed by the clamp-loading complex) which diffuses in an ATP-independent manner freely and bidirectionally along dsDNA. Initially characterized for its ability to contact the catalytic subunit of DNA polymerase III (Pol III), a complex, multichain enzyme responsible for most of the replicative synthesis in bacteria; Pol III exhibits 3'-5' exonuclease proofreading activity. The beta chain is required for initiation of replication as well as for processivity of DNA replication.</text>
</comment>
<evidence type="ECO:0000256" key="10">
    <source>
        <dbReference type="PIRNR" id="PIRNR000804"/>
    </source>
</evidence>
<dbReference type="Pfam" id="PF00712">
    <property type="entry name" value="DNA_pol3_beta"/>
    <property type="match status" value="1"/>
</dbReference>
<gene>
    <name evidence="14" type="ORF">SAMN05660299_02150</name>
</gene>
<keyword evidence="9" id="KW-0238">DNA-binding</keyword>
<evidence type="ECO:0000256" key="1">
    <source>
        <dbReference type="ARBA" id="ARBA00004496"/>
    </source>
</evidence>
<dbReference type="SMART" id="SM00480">
    <property type="entry name" value="POL3Bc"/>
    <property type="match status" value="1"/>
</dbReference>
<dbReference type="PANTHER" id="PTHR30478:SF0">
    <property type="entry name" value="BETA SLIDING CLAMP"/>
    <property type="match status" value="1"/>
</dbReference>
<dbReference type="Gene3D" id="3.10.150.10">
    <property type="entry name" value="DNA Polymerase III, subunit A, domain 2"/>
    <property type="match status" value="1"/>
</dbReference>
<dbReference type="STRING" id="349095.SAMN05660299_02150"/>
<dbReference type="InterPro" id="IPR001001">
    <property type="entry name" value="DNA_polIII_beta"/>
</dbReference>
<dbReference type="NCBIfam" id="TIGR00663">
    <property type="entry name" value="dnan"/>
    <property type="match status" value="1"/>
</dbReference>
<keyword evidence="5 10" id="KW-0808">Transferase</keyword>
<dbReference type="GO" id="GO:0003887">
    <property type="term" value="F:DNA-directed DNA polymerase activity"/>
    <property type="evidence" value="ECO:0007669"/>
    <property type="project" value="UniProtKB-UniRule"/>
</dbReference>
<feature type="domain" description="DNA polymerase III beta sliding clamp N-terminal" evidence="11">
    <location>
        <begin position="1"/>
        <end position="119"/>
    </location>
</feature>
<dbReference type="GO" id="GO:0009360">
    <property type="term" value="C:DNA polymerase III complex"/>
    <property type="evidence" value="ECO:0007669"/>
    <property type="project" value="InterPro"/>
</dbReference>
<evidence type="ECO:0000256" key="4">
    <source>
        <dbReference type="ARBA" id="ARBA00022490"/>
    </source>
</evidence>
<keyword evidence="6 10" id="KW-0548">Nucleotidyltransferase</keyword>
<dbReference type="InterPro" id="IPR022635">
    <property type="entry name" value="DNA_polIII_beta_C"/>
</dbReference>
<dbReference type="InterPro" id="IPR046938">
    <property type="entry name" value="DNA_clamp_sf"/>
</dbReference>
<evidence type="ECO:0000256" key="8">
    <source>
        <dbReference type="ARBA" id="ARBA00022932"/>
    </source>
</evidence>
<evidence type="ECO:0000256" key="3">
    <source>
        <dbReference type="ARBA" id="ARBA00021035"/>
    </source>
</evidence>
<dbReference type="PIRSF" id="PIRSF000804">
    <property type="entry name" value="DNA_pol_III_b"/>
    <property type="match status" value="1"/>
</dbReference>
<sequence>MKLKFKKEDLTKGLQTVQKVAQNKSNNISYENGLLIKALKDVIEIQANDYDMGIKVIVPGIIEEPGEVFISNPFLIELTRRLPSDEIEMKKQDADTKLTVLGGKSKFECLTMNPDDFNEVTLIDSGYSNFSTDSITLKNLIDNTSYACSTDDARPIFMGTLMEVNESTLTMVATDTHRLALKKVILEQSIEQPIKAIIPSRLLAEISRQMPTDMPQVVEITAIRNNIAFKFSNVYIKTRLIEGEFPNYRRVIPSEFSCKVMVERNEFTGSVERTSIIAKDSQYDVINFIFEDNQIKLTSQHPDYGTVEDYVACSMEGEQLNISFNGKFILDILKHCKSNEIILKSKANSPMLVQEKGEDSYIYVVTPMRTR</sequence>
<evidence type="ECO:0000313" key="14">
    <source>
        <dbReference type="EMBL" id="SDN12363.1"/>
    </source>
</evidence>
<dbReference type="SUPFAM" id="SSF55979">
    <property type="entry name" value="DNA clamp"/>
    <property type="match status" value="3"/>
</dbReference>
<evidence type="ECO:0000256" key="7">
    <source>
        <dbReference type="ARBA" id="ARBA00022705"/>
    </source>
</evidence>
<comment type="subunit">
    <text evidence="10">Forms a ring-shaped head-to-tail homodimer around DNA.</text>
</comment>
<dbReference type="InterPro" id="IPR022637">
    <property type="entry name" value="DNA_polIII_beta_cen"/>
</dbReference>
<evidence type="ECO:0000259" key="13">
    <source>
        <dbReference type="Pfam" id="PF02768"/>
    </source>
</evidence>
<comment type="similarity">
    <text evidence="2 10">Belongs to the beta sliding clamp family.</text>
</comment>
<evidence type="ECO:0000256" key="5">
    <source>
        <dbReference type="ARBA" id="ARBA00022679"/>
    </source>
</evidence>
<evidence type="ECO:0000256" key="6">
    <source>
        <dbReference type="ARBA" id="ARBA00022695"/>
    </source>
</evidence>
<dbReference type="CDD" id="cd00140">
    <property type="entry name" value="beta_clamp"/>
    <property type="match status" value="1"/>
</dbReference>
<dbReference type="Gene3D" id="3.70.10.10">
    <property type="match status" value="1"/>
</dbReference>
<keyword evidence="4 10" id="KW-0963">Cytoplasm</keyword>
<dbReference type="GO" id="GO:0006271">
    <property type="term" value="P:DNA strand elongation involved in DNA replication"/>
    <property type="evidence" value="ECO:0007669"/>
    <property type="project" value="TreeGrafter"/>
</dbReference>
<dbReference type="Proteomes" id="UP000199309">
    <property type="component" value="Unassembled WGS sequence"/>
</dbReference>
<name>A0A1G9YVH8_9FIRM</name>
<dbReference type="InterPro" id="IPR022634">
    <property type="entry name" value="DNA_polIII_beta_N"/>
</dbReference>
<dbReference type="RefSeq" id="WP_091651711.1">
    <property type="nucleotide sequence ID" value="NZ_FNHQ01000025.1"/>
</dbReference>
<dbReference type="PANTHER" id="PTHR30478">
    <property type="entry name" value="DNA POLYMERASE III SUBUNIT BETA"/>
    <property type="match status" value="1"/>
</dbReference>
<evidence type="ECO:0000259" key="11">
    <source>
        <dbReference type="Pfam" id="PF00712"/>
    </source>
</evidence>
<dbReference type="GO" id="GO:0005737">
    <property type="term" value="C:cytoplasm"/>
    <property type="evidence" value="ECO:0007669"/>
    <property type="project" value="UniProtKB-SubCell"/>
</dbReference>
<dbReference type="AlphaFoldDB" id="A0A1G9YVH8"/>
<protein>
    <recommendedName>
        <fullName evidence="3 10">Beta sliding clamp</fullName>
    </recommendedName>
</protein>
<accession>A0A1G9YVH8</accession>
<keyword evidence="15" id="KW-1185">Reference proteome</keyword>
<evidence type="ECO:0000259" key="12">
    <source>
        <dbReference type="Pfam" id="PF02767"/>
    </source>
</evidence>
<evidence type="ECO:0000256" key="9">
    <source>
        <dbReference type="ARBA" id="ARBA00023125"/>
    </source>
</evidence>
<feature type="domain" description="DNA polymerase III beta sliding clamp C-terminal" evidence="13">
    <location>
        <begin position="249"/>
        <end position="369"/>
    </location>
</feature>
<proteinExistence type="inferred from homology"/>
<evidence type="ECO:0000256" key="2">
    <source>
        <dbReference type="ARBA" id="ARBA00010752"/>
    </source>
</evidence>
<dbReference type="GO" id="GO:0008408">
    <property type="term" value="F:3'-5' exonuclease activity"/>
    <property type="evidence" value="ECO:0007669"/>
    <property type="project" value="InterPro"/>
</dbReference>
<dbReference type="OrthoDB" id="8421503at2"/>